<evidence type="ECO:0000313" key="7">
    <source>
        <dbReference type="Proteomes" id="UP001188597"/>
    </source>
</evidence>
<dbReference type="SUPFAM" id="SSF48371">
    <property type="entry name" value="ARM repeat"/>
    <property type="match status" value="1"/>
</dbReference>
<sequence>MASSSTPGTYHDDHKEFVRSFGSLGLGNHGFLRSQERCSSPPQREEDVRNYIGYDRRAEKRPMADHSEYQETFWAYKDPTHGGGTPASNLRSYRGFPENAMNYTDYRCVGRPSRSTNQNMYANHELYAATSGRNGSYSGTGYCSSNNLASSTSYGDPILKQLLDKIDLLIRYGSQESQSLLRCDATMRPDVVEGVPSFPQLASANELELMVSRIALLNGDELLSLATKSPGHVIKHCLHLLGDQPNEVLYDQAITECWKLATDKIGCLSLKDCIDCVTEPQRKDLLQKIKDNAVFLSKDPIGNYVVQHVLKLENRMLTEQICYKLWGHYTDLSFKKGGSRIVQKCISSSNIGMTTAVDEFLDNGKTLRQLACDQCGMYVIQTALKATKIKDRELYERLVTTLLQHSGLKHHKNGKKVVELIKSQYP</sequence>
<dbReference type="InterPro" id="IPR033133">
    <property type="entry name" value="PUM-HD"/>
</dbReference>
<proteinExistence type="predicted"/>
<keyword evidence="1" id="KW-0677">Repeat</keyword>
<dbReference type="EMBL" id="JAVXUP010000405">
    <property type="protein sequence ID" value="KAK3028731.1"/>
    <property type="molecule type" value="Genomic_DNA"/>
</dbReference>
<dbReference type="AlphaFoldDB" id="A0AA88WIY9"/>
<keyword evidence="3" id="KW-0694">RNA-binding</keyword>
<comment type="caution">
    <text evidence="6">The sequence shown here is derived from an EMBL/GenBank/DDBJ whole genome shotgun (WGS) entry which is preliminary data.</text>
</comment>
<evidence type="ECO:0000256" key="3">
    <source>
        <dbReference type="ARBA" id="ARBA00022884"/>
    </source>
</evidence>
<dbReference type="GO" id="GO:0006417">
    <property type="term" value="P:regulation of translation"/>
    <property type="evidence" value="ECO:0007669"/>
    <property type="project" value="UniProtKB-KW"/>
</dbReference>
<organism evidence="6 7">
    <name type="scientific">Escallonia herrerae</name>
    <dbReference type="NCBI Taxonomy" id="1293975"/>
    <lineage>
        <taxon>Eukaryota</taxon>
        <taxon>Viridiplantae</taxon>
        <taxon>Streptophyta</taxon>
        <taxon>Embryophyta</taxon>
        <taxon>Tracheophyta</taxon>
        <taxon>Spermatophyta</taxon>
        <taxon>Magnoliopsida</taxon>
        <taxon>eudicotyledons</taxon>
        <taxon>Gunneridae</taxon>
        <taxon>Pentapetalae</taxon>
        <taxon>asterids</taxon>
        <taxon>campanulids</taxon>
        <taxon>Escalloniales</taxon>
        <taxon>Escalloniaceae</taxon>
        <taxon>Escallonia</taxon>
    </lineage>
</organism>
<reference evidence="6" key="1">
    <citation type="submission" date="2022-12" db="EMBL/GenBank/DDBJ databases">
        <title>Draft genome assemblies for two species of Escallonia (Escalloniales).</title>
        <authorList>
            <person name="Chanderbali A."/>
            <person name="Dervinis C."/>
            <person name="Anghel I."/>
            <person name="Soltis D."/>
            <person name="Soltis P."/>
            <person name="Zapata F."/>
        </authorList>
    </citation>
    <scope>NUCLEOTIDE SEQUENCE</scope>
    <source>
        <strain evidence="6">UCBG64.0493</strain>
        <tissue evidence="6">Leaf</tissue>
    </source>
</reference>
<dbReference type="InterPro" id="IPR001313">
    <property type="entry name" value="Pumilio_RNA-bd_rpt"/>
</dbReference>
<evidence type="ECO:0000256" key="1">
    <source>
        <dbReference type="ARBA" id="ARBA00022737"/>
    </source>
</evidence>
<dbReference type="InterPro" id="IPR011989">
    <property type="entry name" value="ARM-like"/>
</dbReference>
<dbReference type="PROSITE" id="PS50303">
    <property type="entry name" value="PUM_HD"/>
    <property type="match status" value="1"/>
</dbReference>
<dbReference type="InterPro" id="IPR016024">
    <property type="entry name" value="ARM-type_fold"/>
</dbReference>
<feature type="repeat" description="Pumilio" evidence="4">
    <location>
        <begin position="288"/>
        <end position="323"/>
    </location>
</feature>
<dbReference type="PROSITE" id="PS50302">
    <property type="entry name" value="PUM"/>
    <property type="match status" value="2"/>
</dbReference>
<gene>
    <name evidence="6" type="ORF">RJ639_037754</name>
</gene>
<dbReference type="Gene3D" id="1.25.10.10">
    <property type="entry name" value="Leucine-rich Repeat Variant"/>
    <property type="match status" value="1"/>
</dbReference>
<dbReference type="SMART" id="SM00025">
    <property type="entry name" value="Pumilio"/>
    <property type="match status" value="4"/>
</dbReference>
<protein>
    <recommendedName>
        <fullName evidence="5">PUM-HD domain-containing protein</fullName>
    </recommendedName>
</protein>
<evidence type="ECO:0000256" key="4">
    <source>
        <dbReference type="PROSITE-ProRule" id="PRU00317"/>
    </source>
</evidence>
<evidence type="ECO:0000313" key="6">
    <source>
        <dbReference type="EMBL" id="KAK3028731.1"/>
    </source>
</evidence>
<keyword evidence="7" id="KW-1185">Reference proteome</keyword>
<keyword evidence="2" id="KW-0810">Translation regulation</keyword>
<dbReference type="PANTHER" id="PTHR12537:SF137">
    <property type="entry name" value="PUMILIO HOMOLOG 16-RELATED"/>
    <property type="match status" value="1"/>
</dbReference>
<name>A0AA88WIY9_9ASTE</name>
<accession>A0AA88WIY9</accession>
<feature type="domain" description="PUM-HD" evidence="5">
    <location>
        <begin position="98"/>
        <end position="425"/>
    </location>
</feature>
<dbReference type="PANTHER" id="PTHR12537">
    <property type="entry name" value="RNA BINDING PROTEIN PUMILIO-RELATED"/>
    <property type="match status" value="1"/>
</dbReference>
<dbReference type="GO" id="GO:0003729">
    <property type="term" value="F:mRNA binding"/>
    <property type="evidence" value="ECO:0007669"/>
    <property type="project" value="TreeGrafter"/>
</dbReference>
<dbReference type="Pfam" id="PF00806">
    <property type="entry name" value="PUF"/>
    <property type="match status" value="4"/>
</dbReference>
<dbReference type="GO" id="GO:0005737">
    <property type="term" value="C:cytoplasm"/>
    <property type="evidence" value="ECO:0007669"/>
    <property type="project" value="TreeGrafter"/>
</dbReference>
<evidence type="ECO:0000256" key="2">
    <source>
        <dbReference type="ARBA" id="ARBA00022845"/>
    </source>
</evidence>
<feature type="repeat" description="Pumilio" evidence="4">
    <location>
        <begin position="359"/>
        <end position="400"/>
    </location>
</feature>
<dbReference type="Proteomes" id="UP001188597">
    <property type="component" value="Unassembled WGS sequence"/>
</dbReference>
<evidence type="ECO:0000259" key="5">
    <source>
        <dbReference type="PROSITE" id="PS50303"/>
    </source>
</evidence>